<dbReference type="EMBL" id="WEKT01000017">
    <property type="protein sequence ID" value="MZI93754.1"/>
    <property type="molecule type" value="Genomic_DNA"/>
</dbReference>
<organism evidence="1 2">
    <name type="scientific">Vibrio eleionomae</name>
    <dbReference type="NCBI Taxonomy" id="2653505"/>
    <lineage>
        <taxon>Bacteria</taxon>
        <taxon>Pseudomonadati</taxon>
        <taxon>Pseudomonadota</taxon>
        <taxon>Gammaproteobacteria</taxon>
        <taxon>Vibrionales</taxon>
        <taxon>Vibrionaceae</taxon>
        <taxon>Vibrio</taxon>
    </lineage>
</organism>
<dbReference type="AlphaFoldDB" id="A0A7X4LKU0"/>
<evidence type="ECO:0000313" key="1">
    <source>
        <dbReference type="EMBL" id="MZI93754.1"/>
    </source>
</evidence>
<sequence length="115" mass="13004">MINQFIHSLNQYAQARYNDVKKGLYSASDANDLLNTYSDSMIQGMCLIGKEYYIGPIQRQTNHWSRIISPSAQLPHHIQLSLHVSPLLINPTVTRLATIRSIHINPSIGTNKKFA</sequence>
<reference evidence="1 2" key="1">
    <citation type="submission" date="2019-10" db="EMBL/GenBank/DDBJ databases">
        <title>Vibrio sp. nov. isolated from a shrimp pond.</title>
        <authorList>
            <person name="Gomez-Gil B."/>
            <person name="Enciso-Ibarra J."/>
            <person name="Enciso-Ibarra K."/>
            <person name="Bolan-Mejia C."/>
        </authorList>
    </citation>
    <scope>NUCLEOTIDE SEQUENCE [LARGE SCALE GENOMIC DNA]</scope>
    <source>
        <strain evidence="1 2">CAIM 722</strain>
    </source>
</reference>
<comment type="caution">
    <text evidence="1">The sequence shown here is derived from an EMBL/GenBank/DDBJ whole genome shotgun (WGS) entry which is preliminary data.</text>
</comment>
<name>A0A7X4LKU0_9VIBR</name>
<dbReference type="RefSeq" id="WP_161155519.1">
    <property type="nucleotide sequence ID" value="NZ_WEKT01000017.1"/>
</dbReference>
<keyword evidence="2" id="KW-1185">Reference proteome</keyword>
<accession>A0A7X4LKU0</accession>
<proteinExistence type="predicted"/>
<gene>
    <name evidence="1" type="ORF">F9817_11180</name>
</gene>
<protein>
    <submittedName>
        <fullName evidence="1">Uncharacterized protein</fullName>
    </submittedName>
</protein>
<evidence type="ECO:0000313" key="2">
    <source>
        <dbReference type="Proteomes" id="UP000462621"/>
    </source>
</evidence>
<dbReference type="Proteomes" id="UP000462621">
    <property type="component" value="Unassembled WGS sequence"/>
</dbReference>